<dbReference type="GO" id="GO:0043115">
    <property type="term" value="F:precorrin-2 dehydrogenase activity"/>
    <property type="evidence" value="ECO:0007669"/>
    <property type="project" value="UniProtKB-EC"/>
</dbReference>
<reference evidence="16" key="1">
    <citation type="submission" date="2023-02" db="EMBL/GenBank/DDBJ databases">
        <title>Description of Roseinatronobacter alkalisoli sp. nov., an alkaliphilic bacerium isolated from soda soil.</title>
        <authorList>
            <person name="Wei W."/>
        </authorList>
    </citation>
    <scope>NUCLEOTIDE SEQUENCE</scope>
    <source>
        <strain evidence="16">HJB301</strain>
    </source>
</reference>
<evidence type="ECO:0000256" key="4">
    <source>
        <dbReference type="ARBA" id="ARBA00022603"/>
    </source>
</evidence>
<evidence type="ECO:0000256" key="5">
    <source>
        <dbReference type="ARBA" id="ARBA00022679"/>
    </source>
</evidence>
<dbReference type="InterPro" id="IPR006367">
    <property type="entry name" value="Sirohaem_synthase_N"/>
</dbReference>
<dbReference type="InterPro" id="IPR035996">
    <property type="entry name" value="4pyrrol_Methylase_sf"/>
</dbReference>
<dbReference type="EC" id="1.3.1.76" evidence="16"/>
<keyword evidence="3" id="KW-0169">Cobalamin biosynthesis</keyword>
<keyword evidence="4 16" id="KW-0489">Methyltransferase</keyword>
<dbReference type="Proteomes" id="UP001431784">
    <property type="component" value="Unassembled WGS sequence"/>
</dbReference>
<evidence type="ECO:0000256" key="13">
    <source>
        <dbReference type="ARBA" id="ARBA00047561"/>
    </source>
</evidence>
<keyword evidence="11" id="KW-0511">Multifunctional enzyme</keyword>
<dbReference type="SUPFAM" id="SSF51735">
    <property type="entry name" value="NAD(P)-binding Rossmann-fold domains"/>
    <property type="match status" value="1"/>
</dbReference>
<feature type="domain" description="Tetrapyrrole methylase" evidence="14">
    <location>
        <begin position="221"/>
        <end position="429"/>
    </location>
</feature>
<dbReference type="EC" id="2.1.1.107" evidence="16"/>
<dbReference type="RefSeq" id="WP_274351168.1">
    <property type="nucleotide sequence ID" value="NZ_JAQZSM010000003.1"/>
</dbReference>
<comment type="similarity">
    <text evidence="2">Belongs to the precorrin methyltransferase family.</text>
</comment>
<dbReference type="EC" id="4.99.1.4" evidence="16"/>
<keyword evidence="10" id="KW-0627">Porphyrin biosynthesis</keyword>
<keyword evidence="5 16" id="KW-0808">Transferase</keyword>
<evidence type="ECO:0000256" key="1">
    <source>
        <dbReference type="ARBA" id="ARBA00005010"/>
    </source>
</evidence>
<evidence type="ECO:0000256" key="6">
    <source>
        <dbReference type="ARBA" id="ARBA00022691"/>
    </source>
</evidence>
<dbReference type="Gene3D" id="3.40.50.720">
    <property type="entry name" value="NAD(P)-binding Rossmann-like Domain"/>
    <property type="match status" value="1"/>
</dbReference>
<dbReference type="PIRSF" id="PIRSF036426">
    <property type="entry name" value="Sirohaem_synth"/>
    <property type="match status" value="1"/>
</dbReference>
<evidence type="ECO:0000256" key="9">
    <source>
        <dbReference type="ARBA" id="ARBA00023239"/>
    </source>
</evidence>
<dbReference type="Gene3D" id="3.30.950.10">
    <property type="entry name" value="Methyltransferase, Cobalt-precorrin-4 Transmethylase, Domain 2"/>
    <property type="match status" value="1"/>
</dbReference>
<evidence type="ECO:0000259" key="14">
    <source>
        <dbReference type="Pfam" id="PF00590"/>
    </source>
</evidence>
<evidence type="ECO:0000259" key="15">
    <source>
        <dbReference type="Pfam" id="PF10414"/>
    </source>
</evidence>
<dbReference type="GO" id="GO:0032259">
    <property type="term" value="P:methylation"/>
    <property type="evidence" value="ECO:0007669"/>
    <property type="project" value="UniProtKB-KW"/>
</dbReference>
<dbReference type="NCBIfam" id="TIGR01470">
    <property type="entry name" value="cysG_Nterm"/>
    <property type="match status" value="1"/>
</dbReference>
<dbReference type="InterPro" id="IPR003043">
    <property type="entry name" value="Uropor_MeTrfase_CS"/>
</dbReference>
<dbReference type="GO" id="GO:0004851">
    <property type="term" value="F:uroporphyrin-III C-methyltransferase activity"/>
    <property type="evidence" value="ECO:0007669"/>
    <property type="project" value="UniProtKB-EC"/>
</dbReference>
<evidence type="ECO:0000313" key="16">
    <source>
        <dbReference type="EMBL" id="MDD7970547.1"/>
    </source>
</evidence>
<comment type="pathway">
    <text evidence="1">Porphyrin-containing compound metabolism; siroheme biosynthesis; sirohydrochlorin from precorrin-2: step 1/1.</text>
</comment>
<dbReference type="Pfam" id="PF13241">
    <property type="entry name" value="NAD_binding_7"/>
    <property type="match status" value="1"/>
</dbReference>
<dbReference type="GO" id="GO:0051266">
    <property type="term" value="F:sirohydrochlorin ferrochelatase activity"/>
    <property type="evidence" value="ECO:0007669"/>
    <property type="project" value="UniProtKB-EC"/>
</dbReference>
<sequence length="462" mass="48224">MQHFPIYLDTAGADIAVIGNGAAALAKLRLLFKTQARITVFAPAAEPDLAHAVKTQGHTLIAHAPQAQDLAGMRLVYSATEDAAQDAANAALARSVGALVNIVDNLDGSDFITPAIVDRDPVVVAIGTEGAAPVLARAIKKDIEDHLPAGLGTLASAGKAFRPQAEALPHGRARRDFWADYYLKAGPDLLAGTGSTTPQDALQELLHRHLATTASAGRVDLVGAGPGNPELMTLRARRLLDRADVVIHDRLVTGDILELARREALFIAVGKEGFGPSTPQEHINALMIEHASQGAHVVRLKGGDAAIFARLDEETDALDAAGIDWGVTPGITAASAASAAIGRSLTRRGRNTGLHILTAHDKDGIADLDWSALARPDAVAAIYMGKRAARVIQGRLLMQGAAPATPVTLVENASHATQTITACRLETLAHSVRSLRGPVVMLLGLSPAGAVSVLPQLIEESA</sequence>
<gene>
    <name evidence="16" type="primary">cysG</name>
    <name evidence="16" type="ORF">PUT78_05500</name>
</gene>
<dbReference type="SUPFAM" id="SSF75615">
    <property type="entry name" value="Siroheme synthase middle domains-like"/>
    <property type="match status" value="1"/>
</dbReference>
<dbReference type="EMBL" id="JAQZSM010000003">
    <property type="protein sequence ID" value="MDD7970547.1"/>
    <property type="molecule type" value="Genomic_DNA"/>
</dbReference>
<dbReference type="InterPro" id="IPR019478">
    <property type="entry name" value="Sirohaem_synthase_dimer_dom"/>
</dbReference>
<dbReference type="CDD" id="cd11642">
    <property type="entry name" value="SUMT"/>
    <property type="match status" value="1"/>
</dbReference>
<comment type="caution">
    <text evidence="16">The sequence shown here is derived from an EMBL/GenBank/DDBJ whole genome shotgun (WGS) entry which is preliminary data.</text>
</comment>
<evidence type="ECO:0000256" key="11">
    <source>
        <dbReference type="ARBA" id="ARBA00023268"/>
    </source>
</evidence>
<dbReference type="InterPro" id="IPR000878">
    <property type="entry name" value="4pyrrol_Mease"/>
</dbReference>
<dbReference type="SUPFAM" id="SSF53790">
    <property type="entry name" value="Tetrapyrrole methylase"/>
    <property type="match status" value="1"/>
</dbReference>
<evidence type="ECO:0000256" key="3">
    <source>
        <dbReference type="ARBA" id="ARBA00022573"/>
    </source>
</evidence>
<dbReference type="Gene3D" id="3.40.1010.10">
    <property type="entry name" value="Cobalt-precorrin-4 Transmethylase, Domain 1"/>
    <property type="match status" value="1"/>
</dbReference>
<accession>A0ABT5T8P9</accession>
<dbReference type="Pfam" id="PF00590">
    <property type="entry name" value="TP_methylase"/>
    <property type="match status" value="1"/>
</dbReference>
<evidence type="ECO:0000256" key="7">
    <source>
        <dbReference type="ARBA" id="ARBA00023002"/>
    </source>
</evidence>
<dbReference type="PANTHER" id="PTHR45790:SF3">
    <property type="entry name" value="S-ADENOSYL-L-METHIONINE-DEPENDENT UROPORPHYRINOGEN III METHYLTRANSFERASE, CHLOROPLASTIC"/>
    <property type="match status" value="1"/>
</dbReference>
<dbReference type="NCBIfam" id="TIGR01469">
    <property type="entry name" value="cobA_cysG_Cterm"/>
    <property type="match status" value="1"/>
</dbReference>
<dbReference type="NCBIfam" id="NF007922">
    <property type="entry name" value="PRK10637.1"/>
    <property type="match status" value="1"/>
</dbReference>
<keyword evidence="6" id="KW-0949">S-adenosyl-L-methionine</keyword>
<keyword evidence="7 16" id="KW-0560">Oxidoreductase</keyword>
<dbReference type="InterPro" id="IPR014777">
    <property type="entry name" value="4pyrrole_Mease_sub1"/>
</dbReference>
<proteinExistence type="inferred from homology"/>
<dbReference type="InterPro" id="IPR050161">
    <property type="entry name" value="Siro_Cobalamin_biosynth"/>
</dbReference>
<evidence type="ECO:0000256" key="10">
    <source>
        <dbReference type="ARBA" id="ARBA00023244"/>
    </source>
</evidence>
<dbReference type="Gene3D" id="3.30.160.110">
    <property type="entry name" value="Siroheme synthase, domain 2"/>
    <property type="match status" value="1"/>
</dbReference>
<comment type="catalytic activity">
    <reaction evidence="13">
        <text>precorrin-2 + NAD(+) = sirohydrochlorin + NADH + 2 H(+)</text>
        <dbReference type="Rhea" id="RHEA:15613"/>
        <dbReference type="ChEBI" id="CHEBI:15378"/>
        <dbReference type="ChEBI" id="CHEBI:57540"/>
        <dbReference type="ChEBI" id="CHEBI:57945"/>
        <dbReference type="ChEBI" id="CHEBI:58351"/>
        <dbReference type="ChEBI" id="CHEBI:58827"/>
        <dbReference type="EC" id="1.3.1.76"/>
    </reaction>
</comment>
<dbReference type="NCBIfam" id="NF004790">
    <property type="entry name" value="PRK06136.1"/>
    <property type="match status" value="1"/>
</dbReference>
<dbReference type="InterPro" id="IPR012409">
    <property type="entry name" value="Sirohaem_synth"/>
</dbReference>
<feature type="domain" description="Sirohaem synthase dimerisation" evidence="15">
    <location>
        <begin position="151"/>
        <end position="203"/>
    </location>
</feature>
<dbReference type="PROSITE" id="PS00839">
    <property type="entry name" value="SUMT_1"/>
    <property type="match status" value="1"/>
</dbReference>
<evidence type="ECO:0000313" key="17">
    <source>
        <dbReference type="Proteomes" id="UP001431784"/>
    </source>
</evidence>
<dbReference type="InterPro" id="IPR036291">
    <property type="entry name" value="NAD(P)-bd_dom_sf"/>
</dbReference>
<comment type="pathway">
    <text evidence="12">Porphyrin-containing compound metabolism; siroheme biosynthesis; precorrin-2 from uroporphyrinogen III: step 1/1.</text>
</comment>
<keyword evidence="17" id="KW-1185">Reference proteome</keyword>
<dbReference type="InterPro" id="IPR006366">
    <property type="entry name" value="CobA/CysG_C"/>
</dbReference>
<keyword evidence="9 16" id="KW-0456">Lyase</keyword>
<dbReference type="InterPro" id="IPR014776">
    <property type="entry name" value="4pyrrole_Mease_sub2"/>
</dbReference>
<evidence type="ECO:0000256" key="12">
    <source>
        <dbReference type="ARBA" id="ARBA00025705"/>
    </source>
</evidence>
<dbReference type="Pfam" id="PF10414">
    <property type="entry name" value="CysG_dimeriser"/>
    <property type="match status" value="1"/>
</dbReference>
<protein>
    <submittedName>
        <fullName evidence="16">Siroheme synthase CysG</fullName>
        <ecNumber evidence="16">1.3.1.76</ecNumber>
        <ecNumber evidence="16">2.1.1.107</ecNumber>
        <ecNumber evidence="16">4.99.1.4</ecNumber>
    </submittedName>
</protein>
<organism evidence="16 17">
    <name type="scientific">Roseinatronobacter alkalisoli</name>
    <dbReference type="NCBI Taxonomy" id="3028235"/>
    <lineage>
        <taxon>Bacteria</taxon>
        <taxon>Pseudomonadati</taxon>
        <taxon>Pseudomonadota</taxon>
        <taxon>Alphaproteobacteria</taxon>
        <taxon>Rhodobacterales</taxon>
        <taxon>Paracoccaceae</taxon>
        <taxon>Roseinatronobacter</taxon>
    </lineage>
</organism>
<dbReference type="PANTHER" id="PTHR45790">
    <property type="entry name" value="SIROHEME SYNTHASE-RELATED"/>
    <property type="match status" value="1"/>
</dbReference>
<name>A0ABT5T8P9_9RHOB</name>
<keyword evidence="8" id="KW-0520">NAD</keyword>
<evidence type="ECO:0000256" key="8">
    <source>
        <dbReference type="ARBA" id="ARBA00023027"/>
    </source>
</evidence>
<evidence type="ECO:0000256" key="2">
    <source>
        <dbReference type="ARBA" id="ARBA00005879"/>
    </source>
</evidence>